<accession>A0A4R2JFN7</accession>
<dbReference type="SUPFAM" id="SSF54909">
    <property type="entry name" value="Dimeric alpha+beta barrel"/>
    <property type="match status" value="1"/>
</dbReference>
<dbReference type="EMBL" id="SLWS01000005">
    <property type="protein sequence ID" value="TCO58563.1"/>
    <property type="molecule type" value="Genomic_DNA"/>
</dbReference>
<dbReference type="InterPro" id="IPR005545">
    <property type="entry name" value="YCII"/>
</dbReference>
<protein>
    <submittedName>
        <fullName evidence="3">Uncharacterized protein YciI</fullName>
    </submittedName>
</protein>
<organism evidence="3 4">
    <name type="scientific">Actinocrispum wychmicini</name>
    <dbReference type="NCBI Taxonomy" id="1213861"/>
    <lineage>
        <taxon>Bacteria</taxon>
        <taxon>Bacillati</taxon>
        <taxon>Actinomycetota</taxon>
        <taxon>Actinomycetes</taxon>
        <taxon>Pseudonocardiales</taxon>
        <taxon>Pseudonocardiaceae</taxon>
        <taxon>Actinocrispum</taxon>
    </lineage>
</organism>
<reference evidence="3 4" key="1">
    <citation type="submission" date="2019-03" db="EMBL/GenBank/DDBJ databases">
        <title>Genomic Encyclopedia of Type Strains, Phase IV (KMG-IV): sequencing the most valuable type-strain genomes for metagenomic binning, comparative biology and taxonomic classification.</title>
        <authorList>
            <person name="Goeker M."/>
        </authorList>
    </citation>
    <scope>NUCLEOTIDE SEQUENCE [LARGE SCALE GENOMIC DNA]</scope>
    <source>
        <strain evidence="3 4">DSM 45934</strain>
    </source>
</reference>
<keyword evidence="4" id="KW-1185">Reference proteome</keyword>
<proteinExistence type="inferred from homology"/>
<comment type="similarity">
    <text evidence="1">Belongs to the YciI family.</text>
</comment>
<evidence type="ECO:0000259" key="2">
    <source>
        <dbReference type="Pfam" id="PF03795"/>
    </source>
</evidence>
<evidence type="ECO:0000313" key="3">
    <source>
        <dbReference type="EMBL" id="TCO58563.1"/>
    </source>
</evidence>
<name>A0A4R2JFN7_9PSEU</name>
<evidence type="ECO:0000313" key="4">
    <source>
        <dbReference type="Proteomes" id="UP000295680"/>
    </source>
</evidence>
<comment type="caution">
    <text evidence="3">The sequence shown here is derived from an EMBL/GenBank/DDBJ whole genome shotgun (WGS) entry which is preliminary data.</text>
</comment>
<dbReference type="PANTHER" id="PTHR37828">
    <property type="entry name" value="GSR2449 PROTEIN"/>
    <property type="match status" value="1"/>
</dbReference>
<gene>
    <name evidence="3" type="ORF">EV192_105634</name>
</gene>
<dbReference type="PANTHER" id="PTHR37828:SF1">
    <property type="entry name" value="YCII-RELATED DOMAIN-CONTAINING PROTEIN"/>
    <property type="match status" value="1"/>
</dbReference>
<dbReference type="Proteomes" id="UP000295680">
    <property type="component" value="Unassembled WGS sequence"/>
</dbReference>
<dbReference type="Pfam" id="PF03795">
    <property type="entry name" value="YCII"/>
    <property type="match status" value="1"/>
</dbReference>
<sequence length="114" mass="13011">MFRRLKSRAGRTVIGMYIVMLAYTAPREEIDYLLPDHIEWLTRHYDAGHFLCSGRQSGELGRVIITRPMPRGKLEAMLATDPLDLAKMVRHQVVEFEATRTAPELSRVNEALAS</sequence>
<evidence type="ECO:0000256" key="1">
    <source>
        <dbReference type="ARBA" id="ARBA00007689"/>
    </source>
</evidence>
<feature type="domain" description="YCII-related" evidence="2">
    <location>
        <begin position="16"/>
        <end position="63"/>
    </location>
</feature>
<dbReference type="AlphaFoldDB" id="A0A4R2JFN7"/>
<dbReference type="InterPro" id="IPR011008">
    <property type="entry name" value="Dimeric_a/b-barrel"/>
</dbReference>